<dbReference type="InterPro" id="IPR043519">
    <property type="entry name" value="NT_sf"/>
</dbReference>
<dbReference type="InterPro" id="IPR013546">
    <property type="entry name" value="PII_UdlTrfase/GS_AdlTrfase"/>
</dbReference>
<keyword evidence="6" id="KW-0511">Multifunctional enzyme</keyword>
<evidence type="ECO:0000256" key="4">
    <source>
        <dbReference type="ARBA" id="ARBA00022840"/>
    </source>
</evidence>
<evidence type="ECO:0000256" key="6">
    <source>
        <dbReference type="ARBA" id="ARBA00023268"/>
    </source>
</evidence>
<dbReference type="InterPro" id="IPR023057">
    <property type="entry name" value="GlnE"/>
</dbReference>
<dbReference type="RefSeq" id="WP_111837022.1">
    <property type="nucleotide sequence ID" value="NZ_UAPQ01000009.1"/>
</dbReference>
<protein>
    <submittedName>
        <fullName evidence="10">Glutamate-ammonia-ligase adenylyltransferase</fullName>
        <ecNumber evidence="10">2.7.7.42</ecNumber>
    </submittedName>
</protein>
<name>A0ABY1VPR5_9ACTO</name>
<keyword evidence="3" id="KW-0547">Nucleotide-binding</keyword>
<dbReference type="Proteomes" id="UP000250006">
    <property type="component" value="Unassembled WGS sequence"/>
</dbReference>
<dbReference type="Gene3D" id="1.20.120.330">
    <property type="entry name" value="Nucleotidyltransferases domain 2"/>
    <property type="match status" value="2"/>
</dbReference>
<gene>
    <name evidence="10" type="primary">glnE</name>
    <name evidence="10" type="ORF">NCTC11535_01823</name>
</gene>
<keyword evidence="11" id="KW-1185">Reference proteome</keyword>
<feature type="domain" description="Glutamate-ammonia ligase adenylyltransferase repeated" evidence="8">
    <location>
        <begin position="670"/>
        <end position="930"/>
    </location>
</feature>
<keyword evidence="5" id="KW-0460">Magnesium</keyword>
<evidence type="ECO:0000256" key="7">
    <source>
        <dbReference type="SAM" id="MobiDB-lite"/>
    </source>
</evidence>
<dbReference type="EC" id="2.7.7.42" evidence="10"/>
<dbReference type="PANTHER" id="PTHR30621:SF0">
    <property type="entry name" value="BIFUNCTIONAL GLUTAMINE SYNTHETASE ADENYLYLTRANSFERASE_ADENYLYL-REMOVING ENZYME"/>
    <property type="match status" value="1"/>
</dbReference>
<dbReference type="PANTHER" id="PTHR30621">
    <property type="entry name" value="GLUTAMINE SYNTHETASE ADENYLYLTRANSFERASE"/>
    <property type="match status" value="1"/>
</dbReference>
<evidence type="ECO:0000256" key="3">
    <source>
        <dbReference type="ARBA" id="ARBA00022741"/>
    </source>
</evidence>
<keyword evidence="4" id="KW-0067">ATP-binding</keyword>
<dbReference type="CDD" id="cd05401">
    <property type="entry name" value="NT_GlnE_GlnD_like"/>
    <property type="match status" value="1"/>
</dbReference>
<evidence type="ECO:0000256" key="5">
    <source>
        <dbReference type="ARBA" id="ARBA00022842"/>
    </source>
</evidence>
<keyword evidence="1 10" id="KW-0808">Transferase</keyword>
<feature type="region of interest" description="Disordered" evidence="7">
    <location>
        <begin position="1135"/>
        <end position="1172"/>
    </location>
</feature>
<dbReference type="Gene3D" id="3.30.460.10">
    <property type="entry name" value="Beta Polymerase, domain 2"/>
    <property type="match status" value="2"/>
</dbReference>
<dbReference type="EMBL" id="UAPQ01000009">
    <property type="protein sequence ID" value="SPT54124.1"/>
    <property type="molecule type" value="Genomic_DNA"/>
</dbReference>
<organism evidence="10 11">
    <name type="scientific">Actinomyces bovis</name>
    <dbReference type="NCBI Taxonomy" id="1658"/>
    <lineage>
        <taxon>Bacteria</taxon>
        <taxon>Bacillati</taxon>
        <taxon>Actinomycetota</taxon>
        <taxon>Actinomycetes</taxon>
        <taxon>Actinomycetales</taxon>
        <taxon>Actinomycetaceae</taxon>
        <taxon>Actinomyces</taxon>
    </lineage>
</organism>
<reference evidence="10 11" key="1">
    <citation type="submission" date="2018-06" db="EMBL/GenBank/DDBJ databases">
        <authorList>
            <consortium name="Pathogen Informatics"/>
            <person name="Doyle S."/>
        </authorList>
    </citation>
    <scope>NUCLEOTIDE SEQUENCE [LARGE SCALE GENOMIC DNA]</scope>
    <source>
        <strain evidence="10 11">NCTC11535</strain>
    </source>
</reference>
<evidence type="ECO:0000259" key="8">
    <source>
        <dbReference type="Pfam" id="PF03710"/>
    </source>
</evidence>
<dbReference type="GO" id="GO:0008882">
    <property type="term" value="F:[glutamate-ammonia-ligase] adenylyltransferase activity"/>
    <property type="evidence" value="ECO:0007669"/>
    <property type="project" value="UniProtKB-EC"/>
</dbReference>
<sequence length="1172" mass="127638">MPASPPAEPLRLRRVSPRARLLRAGFADTDRALRLLEDPVLAKWVDLSGSPQEAVPPQGLPTPVEEQIPELPEPLLALAETLGDCADPDLALINLLRLVQACQDRHGANGEAAGRVTEGTGEPAYEQTLRVILNPNADDADNDYTAGIAFQRRRLVAVLGASQALGDFLVAHPEYLGELAHAQAWDAPGQPPVAKLLSDAVAAALRATYSQPAARRRAGINALRRAYYRRLLALAADDLTSPDPKQHVSIAWRRLSDLADAALEAALLLARKVHQDQCQDVSLAVIALGKTGARELNYVSDVDVVYVVGPTPGRAEAPETQLVTQGTILAAELARVVSEPSDEPALWPLDTALRPEGKDGALVRTVASHTTYYERWAASWEFQALLKARTCAGERALGSAYEQAIAPFVWSAAARENFVQDARDMRQRVEHDSERPGEDLRLKLGPGGLRDVEFTVQLLQLVHGRSDESLRHRGTLEALEALTAGGYVGREDAAALADGYRELRLLEHRCQLYRLRRTHTLPSRDSELRRLGRGITRAPVDPDELKRAFTTIRRRVRALHEEIYYRPLLGAVADLSTDEMRLTPQAARERLSATGYLDPDGALRHIQALTEGVSRAAAIQRQLLPVMIGWIGDGPDPDAGLLNFRNLSETAGRTHWYLGMLRDSPVAARRLARVLSGARWTVELLRELPESIAWLDDDSELRARPTGAVAEEVDRVLRRRSLRELTDANLEQTAVDAIQAVMGVRQRELVRAALADSLDGVDIERTGRILSDATDAALEGALWVATALAIAEREGAQALAGGRDNRGEWPGALAEHAIIAMGRLGGGEISYASDADVLFVHRPLPDADPDAAAREAEAVARHTMRLLGQCQPRPLEVDCDLRPEGRNGAISRSFDSYRDYYANWASVWERHALVRARYAAGSPALGAEFMALVDSLRWRSDGLSSAELREIRRLKARMETERLPRGVQPAHHLKLGPGGLSDVEWTVQVLQLAHGGQEPSLRTPSTTRAMAAATACGVLEVDSAERLEEAWTLAGRIRSAIVLGTGRTTGARVDILPTNARDMKLLASLLGAPDVQTLEDRYRRAARRARVIVEKVLLDGDAGHLISAAPSALPPTPVKDQPLVSAQQARFQARGSAPVGAVVPKRAGTAQEGAIRKTARRPGRGLGPYPWS</sequence>
<dbReference type="InterPro" id="IPR005190">
    <property type="entry name" value="GlnE_rpt_dom"/>
</dbReference>
<dbReference type="Pfam" id="PF08335">
    <property type="entry name" value="GlnD_UR_UTase"/>
    <property type="match status" value="2"/>
</dbReference>
<evidence type="ECO:0000313" key="11">
    <source>
        <dbReference type="Proteomes" id="UP000250006"/>
    </source>
</evidence>
<comment type="caution">
    <text evidence="10">The sequence shown here is derived from an EMBL/GenBank/DDBJ whole genome shotgun (WGS) entry which is preliminary data.</text>
</comment>
<evidence type="ECO:0000259" key="9">
    <source>
        <dbReference type="Pfam" id="PF08335"/>
    </source>
</evidence>
<dbReference type="Pfam" id="PF03710">
    <property type="entry name" value="GlnE"/>
    <property type="match status" value="2"/>
</dbReference>
<proteinExistence type="predicted"/>
<feature type="domain" description="Glutamate-ammonia ligase adenylyltransferase repeated" evidence="8">
    <location>
        <begin position="154"/>
        <end position="402"/>
    </location>
</feature>
<dbReference type="SUPFAM" id="SSF81593">
    <property type="entry name" value="Nucleotidyltransferase substrate binding subunit/domain"/>
    <property type="match status" value="2"/>
</dbReference>
<dbReference type="SUPFAM" id="SSF81301">
    <property type="entry name" value="Nucleotidyltransferase"/>
    <property type="match status" value="2"/>
</dbReference>
<feature type="domain" description="PII-uridylyltransferase/Glutamine-synthetase adenylyltransferase" evidence="9">
    <location>
        <begin position="424"/>
        <end position="563"/>
    </location>
</feature>
<accession>A0ABY1VPR5</accession>
<evidence type="ECO:0000313" key="10">
    <source>
        <dbReference type="EMBL" id="SPT54124.1"/>
    </source>
</evidence>
<feature type="domain" description="PII-uridylyltransferase/Glutamine-synthetase adenylyltransferase" evidence="9">
    <location>
        <begin position="957"/>
        <end position="1096"/>
    </location>
</feature>
<evidence type="ECO:0000256" key="2">
    <source>
        <dbReference type="ARBA" id="ARBA00022695"/>
    </source>
</evidence>
<dbReference type="NCBIfam" id="NF010707">
    <property type="entry name" value="PRK14109.1"/>
    <property type="match status" value="1"/>
</dbReference>
<keyword evidence="2 10" id="KW-0548">Nucleotidyltransferase</keyword>
<evidence type="ECO:0000256" key="1">
    <source>
        <dbReference type="ARBA" id="ARBA00022679"/>
    </source>
</evidence>